<dbReference type="Pfam" id="PF02397">
    <property type="entry name" value="Bac_transf"/>
    <property type="match status" value="1"/>
</dbReference>
<keyword evidence="4 7" id="KW-0812">Transmembrane</keyword>
<evidence type="ECO:0000313" key="10">
    <source>
        <dbReference type="Proteomes" id="UP000095712"/>
    </source>
</evidence>
<dbReference type="Proteomes" id="UP000095712">
    <property type="component" value="Unassembled WGS sequence"/>
</dbReference>
<dbReference type="RefSeq" id="WP_055152455.1">
    <property type="nucleotide sequence ID" value="NZ_CZAW01000033.1"/>
</dbReference>
<feature type="transmembrane region" description="Helical" evidence="7">
    <location>
        <begin position="79"/>
        <end position="98"/>
    </location>
</feature>
<evidence type="ECO:0000256" key="7">
    <source>
        <dbReference type="SAM" id="Phobius"/>
    </source>
</evidence>
<evidence type="ECO:0000256" key="1">
    <source>
        <dbReference type="ARBA" id="ARBA00004141"/>
    </source>
</evidence>
<name>A0A174R8X3_9FIRM</name>
<dbReference type="Gene3D" id="3.40.50.720">
    <property type="entry name" value="NAD(P)-binding Rossmann-like Domain"/>
    <property type="match status" value="1"/>
</dbReference>
<dbReference type="GO" id="GO:0016780">
    <property type="term" value="F:phosphotransferase activity, for other substituted phosphate groups"/>
    <property type="evidence" value="ECO:0007669"/>
    <property type="project" value="TreeGrafter"/>
</dbReference>
<feature type="transmembrane region" description="Helical" evidence="7">
    <location>
        <begin position="110"/>
        <end position="129"/>
    </location>
</feature>
<dbReference type="InterPro" id="IPR003362">
    <property type="entry name" value="Bact_transf"/>
</dbReference>
<evidence type="ECO:0000256" key="2">
    <source>
        <dbReference type="ARBA" id="ARBA00006464"/>
    </source>
</evidence>
<organism evidence="9 10">
    <name type="scientific">Blautia wexlerae</name>
    <dbReference type="NCBI Taxonomy" id="418240"/>
    <lineage>
        <taxon>Bacteria</taxon>
        <taxon>Bacillati</taxon>
        <taxon>Bacillota</taxon>
        <taxon>Clostridia</taxon>
        <taxon>Lachnospirales</taxon>
        <taxon>Lachnospiraceae</taxon>
        <taxon>Blautia</taxon>
    </lineage>
</organism>
<dbReference type="OrthoDB" id="9808602at2"/>
<evidence type="ECO:0000313" key="9">
    <source>
        <dbReference type="EMBL" id="CUP79480.1"/>
    </source>
</evidence>
<keyword evidence="3 9" id="KW-0808">Transferase</keyword>
<dbReference type="PANTHER" id="PTHR30576">
    <property type="entry name" value="COLANIC BIOSYNTHESIS UDP-GLUCOSE LIPID CARRIER TRANSFERASE"/>
    <property type="match status" value="1"/>
</dbReference>
<reference evidence="9 10" key="1">
    <citation type="submission" date="2015-09" db="EMBL/GenBank/DDBJ databases">
        <authorList>
            <consortium name="Pathogen Informatics"/>
        </authorList>
    </citation>
    <scope>NUCLEOTIDE SEQUENCE [LARGE SCALE GENOMIC DNA]</scope>
    <source>
        <strain evidence="9 10">2789STDY5834911</strain>
    </source>
</reference>
<keyword evidence="6 7" id="KW-0472">Membrane</keyword>
<feature type="transmembrane region" description="Helical" evidence="7">
    <location>
        <begin position="281"/>
        <end position="304"/>
    </location>
</feature>
<evidence type="ECO:0000256" key="6">
    <source>
        <dbReference type="ARBA" id="ARBA00023136"/>
    </source>
</evidence>
<comment type="similarity">
    <text evidence="2">Belongs to the bacterial sugar transferase family.</text>
</comment>
<proteinExistence type="inferred from homology"/>
<gene>
    <name evidence="9" type="primary">wcaJ_3</name>
    <name evidence="9" type="ORF">ERS852523_02833</name>
</gene>
<accession>A0A174R8X3</accession>
<dbReference type="NCBIfam" id="TIGR03025">
    <property type="entry name" value="EPS_sugtrans"/>
    <property type="match status" value="1"/>
</dbReference>
<feature type="transmembrane region" description="Helical" evidence="7">
    <location>
        <begin position="12"/>
        <end position="32"/>
    </location>
</feature>
<dbReference type="InterPro" id="IPR017475">
    <property type="entry name" value="EPS_sugar_tfrase"/>
</dbReference>
<dbReference type="PANTHER" id="PTHR30576:SF10">
    <property type="entry name" value="SLL5057 PROTEIN"/>
    <property type="match status" value="1"/>
</dbReference>
<dbReference type="GO" id="GO:0016020">
    <property type="term" value="C:membrane"/>
    <property type="evidence" value="ECO:0007669"/>
    <property type="project" value="UniProtKB-SubCell"/>
</dbReference>
<keyword evidence="5 7" id="KW-1133">Transmembrane helix</keyword>
<protein>
    <submittedName>
        <fullName evidence="9">Putative colanic biosynthesis UDP-glucose lipid carrier transferase</fullName>
    </submittedName>
</protein>
<comment type="subcellular location">
    <subcellularLocation>
        <location evidence="1">Membrane</location>
        <topology evidence="1">Multi-pass membrane protein</topology>
    </subcellularLocation>
</comment>
<dbReference type="EMBL" id="CZAW01000033">
    <property type="protein sequence ID" value="CUP79480.1"/>
    <property type="molecule type" value="Genomic_DNA"/>
</dbReference>
<evidence type="ECO:0000256" key="4">
    <source>
        <dbReference type="ARBA" id="ARBA00022692"/>
    </source>
</evidence>
<dbReference type="SUPFAM" id="SSF51735">
    <property type="entry name" value="NAD(P)-binding Rossmann-fold domains"/>
    <property type="match status" value="1"/>
</dbReference>
<dbReference type="AlphaFoldDB" id="A0A174R8X3"/>
<feature type="transmembrane region" description="Helical" evidence="7">
    <location>
        <begin position="44"/>
        <end position="67"/>
    </location>
</feature>
<sequence length="483" mass="55520">MYRKSSKGWLKHFDFILIDLISLHLAFILSYVCRHGIGNPYKNLLYRNMAFMLTFIDFFVVFLFETLKGVLRRGYYQELAATVKHVILVMLLAVLYLFTIQEGTSFSRSVLYFTAVFYIIFAYVTRILWKKHLQKRMENGGDRSLLIITSSDIAAEVVRSMQEHNYQRFNLVGIVLVDKDMKGQKIEGIPVLANEEDAANYVCREWIDEVFLVISEKYPYPQKLADQLLETGVTVHLNLAKMADAIGKKQLVEKLGDYTVLTTSINYATVKQAFMKRSLDIIGGLAGCILTGIIFIFVAPAIYIQSPGPIFFSQVRVGKNGKKFKMYKFRSMYMDAEERKKELMKDNRVEDGMMFKLEFDPRVIGNKVLPNGEKKTGIGNFIRKTSLDEFPQFLNVLKGDMSLVGTRPPTLDEWEKYELHHRARLAIKPGITGMWQVSGRSDITDFEEVVKLDMKYIANWNFGLDIKILIKTVASVLRHEGSM</sequence>
<evidence type="ECO:0000259" key="8">
    <source>
        <dbReference type="Pfam" id="PF02397"/>
    </source>
</evidence>
<dbReference type="Pfam" id="PF13727">
    <property type="entry name" value="CoA_binding_3"/>
    <property type="match status" value="1"/>
</dbReference>
<evidence type="ECO:0000256" key="3">
    <source>
        <dbReference type="ARBA" id="ARBA00022679"/>
    </source>
</evidence>
<dbReference type="InterPro" id="IPR036291">
    <property type="entry name" value="NAD(P)-bd_dom_sf"/>
</dbReference>
<feature type="domain" description="Bacterial sugar transferase" evidence="8">
    <location>
        <begin position="276"/>
        <end position="477"/>
    </location>
</feature>
<evidence type="ECO:0000256" key="5">
    <source>
        <dbReference type="ARBA" id="ARBA00022989"/>
    </source>
</evidence>